<reference evidence="10" key="1">
    <citation type="submission" date="2021-10" db="EMBL/GenBank/DDBJ databases">
        <title>Tamlana sargassums sp. nov., and Tamlana laminarinivorans sp. nov., two new bacteria isolated from the brown alga.</title>
        <authorList>
            <person name="Li J."/>
        </authorList>
    </citation>
    <scope>NUCLEOTIDE SEQUENCE</scope>
    <source>
        <strain evidence="10">PT2-4</strain>
    </source>
</reference>
<dbReference type="Proteomes" id="UP001139199">
    <property type="component" value="Unassembled WGS sequence"/>
</dbReference>
<evidence type="ECO:0000256" key="6">
    <source>
        <dbReference type="ARBA" id="ARBA00023136"/>
    </source>
</evidence>
<dbReference type="PANTHER" id="PTHR13822">
    <property type="entry name" value="ATP SYNTHASE DELTA/EPSILON CHAIN"/>
    <property type="match status" value="1"/>
</dbReference>
<dbReference type="Gene3D" id="2.60.15.10">
    <property type="entry name" value="F0F1 ATP synthase delta/epsilon subunit, N-terminal"/>
    <property type="match status" value="1"/>
</dbReference>
<comment type="subcellular location">
    <subcellularLocation>
        <location evidence="2">Endomembrane system</location>
        <topology evidence="2">Peripheral membrane protein</topology>
    </subcellularLocation>
</comment>
<dbReference type="InterPro" id="IPR020546">
    <property type="entry name" value="ATP_synth_F1_dsu/esu_N"/>
</dbReference>
<evidence type="ECO:0000256" key="5">
    <source>
        <dbReference type="ARBA" id="ARBA00023065"/>
    </source>
</evidence>
<evidence type="ECO:0000256" key="8">
    <source>
        <dbReference type="ARBA" id="ARBA00023310"/>
    </source>
</evidence>
<evidence type="ECO:0000256" key="4">
    <source>
        <dbReference type="ARBA" id="ARBA00022448"/>
    </source>
</evidence>
<gene>
    <name evidence="10" type="ORF">LG649_04060</name>
</gene>
<keyword evidence="8" id="KW-0066">ATP synthesis</keyword>
<sequence>MYLEIVSPEATLFSSEVDSVVVPGINGEFELLKGHAPIVSLLKEGTVKIRTHSQNHLELDDLHGNVVPHKDDKKLLTVAINSGTLEINNNKVIVLAD</sequence>
<name>A0A9X1HXK4_9FLAO</name>
<comment type="similarity">
    <text evidence="3">Belongs to the ATPase epsilon chain family.</text>
</comment>
<dbReference type="InterPro" id="IPR001469">
    <property type="entry name" value="ATP_synth_F1_dsu/esu"/>
</dbReference>
<keyword evidence="6" id="KW-0472">Membrane</keyword>
<keyword evidence="5" id="KW-0406">Ion transport</keyword>
<evidence type="ECO:0000256" key="2">
    <source>
        <dbReference type="ARBA" id="ARBA00004184"/>
    </source>
</evidence>
<dbReference type="AlphaFoldDB" id="A0A9X1HXK4"/>
<feature type="domain" description="ATP synthase F1 complex delta/epsilon subunit N-terminal" evidence="9">
    <location>
        <begin position="1"/>
        <end position="55"/>
    </location>
</feature>
<evidence type="ECO:0000313" key="11">
    <source>
        <dbReference type="Proteomes" id="UP001139199"/>
    </source>
</evidence>
<protein>
    <recommendedName>
        <fullName evidence="9">ATP synthase F1 complex delta/epsilon subunit N-terminal domain-containing protein</fullName>
    </recommendedName>
</protein>
<dbReference type="PANTHER" id="PTHR13822:SF10">
    <property type="entry name" value="ATP SYNTHASE EPSILON CHAIN, CHLOROPLASTIC"/>
    <property type="match status" value="1"/>
</dbReference>
<dbReference type="GO" id="GO:0012505">
    <property type="term" value="C:endomembrane system"/>
    <property type="evidence" value="ECO:0007669"/>
    <property type="project" value="UniProtKB-SubCell"/>
</dbReference>
<accession>A0A9X1HXK4</accession>
<dbReference type="RefSeq" id="WP_226541195.1">
    <property type="nucleotide sequence ID" value="NZ_JAJAPW010000002.1"/>
</dbReference>
<evidence type="ECO:0000259" key="9">
    <source>
        <dbReference type="Pfam" id="PF02823"/>
    </source>
</evidence>
<evidence type="ECO:0000313" key="10">
    <source>
        <dbReference type="EMBL" id="MCB4798004.1"/>
    </source>
</evidence>
<dbReference type="SUPFAM" id="SSF51344">
    <property type="entry name" value="Epsilon subunit of F1F0-ATP synthase N-terminal domain"/>
    <property type="match status" value="1"/>
</dbReference>
<dbReference type="GO" id="GO:0045259">
    <property type="term" value="C:proton-transporting ATP synthase complex"/>
    <property type="evidence" value="ECO:0007669"/>
    <property type="project" value="UniProtKB-KW"/>
</dbReference>
<keyword evidence="11" id="KW-1185">Reference proteome</keyword>
<dbReference type="Pfam" id="PF02823">
    <property type="entry name" value="ATP-synt_DE_N"/>
    <property type="match status" value="1"/>
</dbReference>
<dbReference type="GO" id="GO:0046933">
    <property type="term" value="F:proton-transporting ATP synthase activity, rotational mechanism"/>
    <property type="evidence" value="ECO:0007669"/>
    <property type="project" value="InterPro"/>
</dbReference>
<dbReference type="CDD" id="cd12152">
    <property type="entry name" value="F1-ATPase_delta"/>
    <property type="match status" value="1"/>
</dbReference>
<comment type="function">
    <text evidence="1">Produces ATP from ADP in the presence of a proton gradient across the membrane.</text>
</comment>
<dbReference type="EMBL" id="JAJAPW010000002">
    <property type="protein sequence ID" value="MCB4798004.1"/>
    <property type="molecule type" value="Genomic_DNA"/>
</dbReference>
<keyword evidence="4" id="KW-0813">Transport</keyword>
<organism evidence="10 11">
    <name type="scientific">Neotamlana laminarinivorans</name>
    <dbReference type="NCBI Taxonomy" id="2883124"/>
    <lineage>
        <taxon>Bacteria</taxon>
        <taxon>Pseudomonadati</taxon>
        <taxon>Bacteroidota</taxon>
        <taxon>Flavobacteriia</taxon>
        <taxon>Flavobacteriales</taxon>
        <taxon>Flavobacteriaceae</taxon>
        <taxon>Neotamlana</taxon>
    </lineage>
</organism>
<dbReference type="InterPro" id="IPR036771">
    <property type="entry name" value="ATPsynth_dsu/esu_N"/>
</dbReference>
<evidence type="ECO:0000256" key="3">
    <source>
        <dbReference type="ARBA" id="ARBA00005712"/>
    </source>
</evidence>
<evidence type="ECO:0000256" key="1">
    <source>
        <dbReference type="ARBA" id="ARBA00003543"/>
    </source>
</evidence>
<evidence type="ECO:0000256" key="7">
    <source>
        <dbReference type="ARBA" id="ARBA00023196"/>
    </source>
</evidence>
<proteinExistence type="inferred from homology"/>
<comment type="caution">
    <text evidence="10">The sequence shown here is derived from an EMBL/GenBank/DDBJ whole genome shotgun (WGS) entry which is preliminary data.</text>
</comment>
<keyword evidence="7" id="KW-0139">CF(1)</keyword>